<dbReference type="GO" id="GO:0016787">
    <property type="term" value="F:hydrolase activity"/>
    <property type="evidence" value="ECO:0007669"/>
    <property type="project" value="UniProtKB-KW"/>
</dbReference>
<protein>
    <submittedName>
        <fullName evidence="4">Acetylhydrolase</fullName>
    </submittedName>
</protein>
<dbReference type="InterPro" id="IPR029058">
    <property type="entry name" value="AB_hydrolase_fold"/>
</dbReference>
<comment type="caution">
    <text evidence="4">The sequence shown here is derived from an EMBL/GenBank/DDBJ whole genome shotgun (WGS) entry which is preliminary data.</text>
</comment>
<feature type="domain" description="Alpha/beta hydrolase fold-3" evidence="3">
    <location>
        <begin position="81"/>
        <end position="287"/>
    </location>
</feature>
<reference evidence="4" key="2">
    <citation type="submission" date="2020-09" db="EMBL/GenBank/DDBJ databases">
        <authorList>
            <person name="Sun Q."/>
            <person name="Zhou Y."/>
        </authorList>
    </citation>
    <scope>NUCLEOTIDE SEQUENCE</scope>
    <source>
        <strain evidence="4">CGMCC 1.12919</strain>
    </source>
</reference>
<dbReference type="InterPro" id="IPR002168">
    <property type="entry name" value="Lipase_GDXG_HIS_AS"/>
</dbReference>
<dbReference type="AlphaFoldDB" id="A0A916TXT2"/>
<dbReference type="PROSITE" id="PS01173">
    <property type="entry name" value="LIPASE_GDXG_HIS"/>
    <property type="match status" value="1"/>
</dbReference>
<dbReference type="PANTHER" id="PTHR48081:SF8">
    <property type="entry name" value="ALPHA_BETA HYDROLASE FOLD-3 DOMAIN-CONTAINING PROTEIN-RELATED"/>
    <property type="match status" value="1"/>
</dbReference>
<dbReference type="Proteomes" id="UP000637002">
    <property type="component" value="Unassembled WGS sequence"/>
</dbReference>
<accession>A0A916TXT2</accession>
<evidence type="ECO:0000259" key="3">
    <source>
        <dbReference type="Pfam" id="PF07859"/>
    </source>
</evidence>
<evidence type="ECO:0000313" key="5">
    <source>
        <dbReference type="Proteomes" id="UP000637002"/>
    </source>
</evidence>
<name>A0A916TXT2_9HYPH</name>
<dbReference type="Gene3D" id="3.40.50.1820">
    <property type="entry name" value="alpha/beta hydrolase"/>
    <property type="match status" value="1"/>
</dbReference>
<organism evidence="4 5">
    <name type="scientific">Chelatococcus reniformis</name>
    <dbReference type="NCBI Taxonomy" id="1494448"/>
    <lineage>
        <taxon>Bacteria</taxon>
        <taxon>Pseudomonadati</taxon>
        <taxon>Pseudomonadota</taxon>
        <taxon>Alphaproteobacteria</taxon>
        <taxon>Hyphomicrobiales</taxon>
        <taxon>Chelatococcaceae</taxon>
        <taxon>Chelatococcus</taxon>
    </lineage>
</organism>
<reference evidence="4" key="1">
    <citation type="journal article" date="2014" name="Int. J. Syst. Evol. Microbiol.">
        <title>Complete genome sequence of Corynebacterium casei LMG S-19264T (=DSM 44701T), isolated from a smear-ripened cheese.</title>
        <authorList>
            <consortium name="US DOE Joint Genome Institute (JGI-PGF)"/>
            <person name="Walter F."/>
            <person name="Albersmeier A."/>
            <person name="Kalinowski J."/>
            <person name="Ruckert C."/>
        </authorList>
    </citation>
    <scope>NUCLEOTIDE SEQUENCE</scope>
    <source>
        <strain evidence="4">CGMCC 1.12919</strain>
    </source>
</reference>
<keyword evidence="2" id="KW-0378">Hydrolase</keyword>
<gene>
    <name evidence="4" type="ORF">GCM10010994_01680</name>
</gene>
<dbReference type="InterPro" id="IPR050300">
    <property type="entry name" value="GDXG_lipolytic_enzyme"/>
</dbReference>
<dbReference type="SUPFAM" id="SSF53474">
    <property type="entry name" value="alpha/beta-Hydrolases"/>
    <property type="match status" value="1"/>
</dbReference>
<proteinExistence type="inferred from homology"/>
<dbReference type="FunFam" id="3.40.50.1820:FF:000089">
    <property type="entry name" value="Alpha/beta hydrolase"/>
    <property type="match status" value="1"/>
</dbReference>
<dbReference type="EMBL" id="BMGG01000001">
    <property type="protein sequence ID" value="GGC46188.1"/>
    <property type="molecule type" value="Genomic_DNA"/>
</dbReference>
<evidence type="ECO:0000256" key="2">
    <source>
        <dbReference type="ARBA" id="ARBA00022801"/>
    </source>
</evidence>
<comment type="similarity">
    <text evidence="1">Belongs to the 'GDXG' lipolytic enzyme family.</text>
</comment>
<evidence type="ECO:0000256" key="1">
    <source>
        <dbReference type="ARBA" id="ARBA00010515"/>
    </source>
</evidence>
<dbReference type="InterPro" id="IPR013094">
    <property type="entry name" value="AB_hydrolase_3"/>
</dbReference>
<sequence>MLDPEAQTVLDLIKAAGRPPITALAPADARQVYRNSRRALTPDSPDVAFVEDLEIPGPRGAIALRHYRGIGTRPGMRLPCLVFMHGGGWVIGDLDTHDYVCRKLANAAACAVVSVDYRLAPEHVFPAAVEDCVAAVRHVAAAAADLGIDAGRLAVGGDSAGGNLAAVMAHLARDGELPPLAFQLLIYPATDMAMRHPSHALPLAGFPLEGSTARWFARNYMGESGDVGHWWASPLKAPRFGGLAQAFVLTAGYDPLVDEGRDYAAALEKAGVQVAYLHMSDQMHGFITMSKLIRSAETALDIMGLALARALEPSATG</sequence>
<dbReference type="Pfam" id="PF07859">
    <property type="entry name" value="Abhydrolase_3"/>
    <property type="match status" value="1"/>
</dbReference>
<evidence type="ECO:0000313" key="4">
    <source>
        <dbReference type="EMBL" id="GGC46188.1"/>
    </source>
</evidence>
<dbReference type="PANTHER" id="PTHR48081">
    <property type="entry name" value="AB HYDROLASE SUPERFAMILY PROTEIN C4A8.06C"/>
    <property type="match status" value="1"/>
</dbReference>
<dbReference type="RefSeq" id="WP_188607238.1">
    <property type="nucleotide sequence ID" value="NZ_BMGG01000001.1"/>
</dbReference>
<keyword evidence="5" id="KW-1185">Reference proteome</keyword>